<evidence type="ECO:0000313" key="2">
    <source>
        <dbReference type="EMBL" id="PLC53056.1"/>
    </source>
</evidence>
<feature type="region of interest" description="Disordered" evidence="1">
    <location>
        <begin position="35"/>
        <end position="60"/>
    </location>
</feature>
<evidence type="ECO:0008006" key="4">
    <source>
        <dbReference type="Google" id="ProtNLM"/>
    </source>
</evidence>
<dbReference type="Proteomes" id="UP000234328">
    <property type="component" value="Unassembled WGS sequence"/>
</dbReference>
<proteinExistence type="predicted"/>
<keyword evidence="3" id="KW-1185">Reference proteome</keyword>
<comment type="caution">
    <text evidence="2">The sequence shown here is derived from an EMBL/GenBank/DDBJ whole genome shotgun (WGS) entry which is preliminary data.</text>
</comment>
<dbReference type="EMBL" id="PDNV01000009">
    <property type="protein sequence ID" value="PLC53056.1"/>
    <property type="molecule type" value="Genomic_DNA"/>
</dbReference>
<sequence length="223" mass="24110">MDENVIAAMARWPNVPDVYGWLSLTASGQWRLHPAGDAWQSPRPSVGTAPQLGHDGRTGESISSDQIIRFIDRNYTHDHQGRWFFQNGPQRVYVRLDAAPYILLTGGSTGGDGLSLTTHTGLDVATVQEWWLDDNGRLYAHTEHGPGLVAGRDLPSVLDALYTTEGVNLMAALEADSTPSDTLTLRALGASTTPAANAVPFRTCPATDIPTRLGFVANPHPEK</sequence>
<dbReference type="InterPro" id="IPR021332">
    <property type="entry name" value="DUF2944"/>
</dbReference>
<dbReference type="RefSeq" id="WP_102070918.1">
    <property type="nucleotide sequence ID" value="NZ_PDNV01000009.1"/>
</dbReference>
<organism evidence="2 3">
    <name type="scientific">Pollutimonas nitritireducens</name>
    <dbReference type="NCBI Taxonomy" id="2045209"/>
    <lineage>
        <taxon>Bacteria</taxon>
        <taxon>Pseudomonadati</taxon>
        <taxon>Pseudomonadota</taxon>
        <taxon>Betaproteobacteria</taxon>
        <taxon>Burkholderiales</taxon>
        <taxon>Alcaligenaceae</taxon>
        <taxon>Pollutimonas</taxon>
    </lineage>
</organism>
<evidence type="ECO:0000256" key="1">
    <source>
        <dbReference type="SAM" id="MobiDB-lite"/>
    </source>
</evidence>
<evidence type="ECO:0000313" key="3">
    <source>
        <dbReference type="Proteomes" id="UP000234328"/>
    </source>
</evidence>
<dbReference type="OrthoDB" id="7057642at2"/>
<name>A0A2N4UDG1_9BURK</name>
<protein>
    <recommendedName>
        <fullName evidence="4">DUF2946 family protein</fullName>
    </recommendedName>
</protein>
<accession>A0A2N4UDG1</accession>
<dbReference type="AlphaFoldDB" id="A0A2N4UDG1"/>
<gene>
    <name evidence="2" type="ORF">CR155_14735</name>
</gene>
<dbReference type="Pfam" id="PF11161">
    <property type="entry name" value="DUF2944"/>
    <property type="match status" value="1"/>
</dbReference>
<reference evidence="2 3" key="1">
    <citation type="submission" date="2017-10" db="EMBL/GenBank/DDBJ databases">
        <title>Two draft genome sequences of Pusillimonas sp. strains isolated from a nitrate- and radionuclide-contaminated groundwater in Russia.</title>
        <authorList>
            <person name="Grouzdev D.S."/>
            <person name="Tourova T.P."/>
            <person name="Goeva M.A."/>
            <person name="Babich T.L."/>
            <person name="Sokolova D.S."/>
            <person name="Abdullin R."/>
            <person name="Poltaraus A.B."/>
            <person name="Toshchakov S.V."/>
            <person name="Nazina T.N."/>
        </authorList>
    </citation>
    <scope>NUCLEOTIDE SEQUENCE [LARGE SCALE GENOMIC DNA]</scope>
    <source>
        <strain evidence="2 3">JR1/69-2-13</strain>
    </source>
</reference>